<feature type="transmembrane region" description="Helical" evidence="5">
    <location>
        <begin position="255"/>
        <end position="274"/>
    </location>
</feature>
<dbReference type="RefSeq" id="WP_380852036.1">
    <property type="nucleotide sequence ID" value="NZ_JBHSKM010000007.1"/>
</dbReference>
<protein>
    <submittedName>
        <fullName evidence="7">Histidine kinase</fullName>
    </submittedName>
</protein>
<feature type="transmembrane region" description="Helical" evidence="5">
    <location>
        <begin position="44"/>
        <end position="63"/>
    </location>
</feature>
<evidence type="ECO:0000256" key="5">
    <source>
        <dbReference type="SAM" id="Phobius"/>
    </source>
</evidence>
<keyword evidence="8" id="KW-1185">Reference proteome</keyword>
<evidence type="ECO:0000256" key="1">
    <source>
        <dbReference type="ARBA" id="ARBA00022679"/>
    </source>
</evidence>
<dbReference type="Proteomes" id="UP001596263">
    <property type="component" value="Unassembled WGS sequence"/>
</dbReference>
<dbReference type="InterPro" id="IPR050482">
    <property type="entry name" value="Sensor_HK_TwoCompSys"/>
</dbReference>
<name>A0ABW0CI51_STRCD</name>
<dbReference type="Gene3D" id="1.20.5.1930">
    <property type="match status" value="1"/>
</dbReference>
<dbReference type="PANTHER" id="PTHR24421">
    <property type="entry name" value="NITRATE/NITRITE SENSOR PROTEIN NARX-RELATED"/>
    <property type="match status" value="1"/>
</dbReference>
<keyword evidence="5" id="KW-1133">Transmembrane helix</keyword>
<reference evidence="8" key="1">
    <citation type="journal article" date="2019" name="Int. J. Syst. Evol. Microbiol.">
        <title>The Global Catalogue of Microorganisms (GCM) 10K type strain sequencing project: providing services to taxonomists for standard genome sequencing and annotation.</title>
        <authorList>
            <consortium name="The Broad Institute Genomics Platform"/>
            <consortium name="The Broad Institute Genome Sequencing Center for Infectious Disease"/>
            <person name="Wu L."/>
            <person name="Ma J."/>
        </authorList>
    </citation>
    <scope>NUCLEOTIDE SEQUENCE [LARGE SCALE GENOMIC DNA]</scope>
    <source>
        <strain evidence="8">KCTC 42586</strain>
    </source>
</reference>
<feature type="region of interest" description="Disordered" evidence="4">
    <location>
        <begin position="70"/>
        <end position="135"/>
    </location>
</feature>
<evidence type="ECO:0000256" key="2">
    <source>
        <dbReference type="ARBA" id="ARBA00022777"/>
    </source>
</evidence>
<proteinExistence type="predicted"/>
<dbReference type="EMBL" id="JBHSKM010000007">
    <property type="protein sequence ID" value="MFC5214888.1"/>
    <property type="molecule type" value="Genomic_DNA"/>
</dbReference>
<comment type="caution">
    <text evidence="7">The sequence shown here is derived from an EMBL/GenBank/DDBJ whole genome shotgun (WGS) entry which is preliminary data.</text>
</comment>
<evidence type="ECO:0000259" key="6">
    <source>
        <dbReference type="Pfam" id="PF07730"/>
    </source>
</evidence>
<evidence type="ECO:0000313" key="7">
    <source>
        <dbReference type="EMBL" id="MFC5214888.1"/>
    </source>
</evidence>
<dbReference type="InterPro" id="IPR036890">
    <property type="entry name" value="HATPase_C_sf"/>
</dbReference>
<dbReference type="SUPFAM" id="SSF55874">
    <property type="entry name" value="ATPase domain of HSP90 chaperone/DNA topoisomerase II/histidine kinase"/>
    <property type="match status" value="1"/>
</dbReference>
<evidence type="ECO:0000256" key="3">
    <source>
        <dbReference type="ARBA" id="ARBA00023012"/>
    </source>
</evidence>
<dbReference type="Pfam" id="PF07730">
    <property type="entry name" value="HisKA_3"/>
    <property type="match status" value="1"/>
</dbReference>
<keyword evidence="5" id="KW-0472">Membrane</keyword>
<evidence type="ECO:0000313" key="8">
    <source>
        <dbReference type="Proteomes" id="UP001596263"/>
    </source>
</evidence>
<keyword evidence="1" id="KW-0808">Transferase</keyword>
<dbReference type="InterPro" id="IPR011712">
    <property type="entry name" value="Sig_transdc_His_kin_sub3_dim/P"/>
</dbReference>
<sequence>MTVGRRLMAVRHGPALLCAGLALLTGTAAGSLWFAPPHPSDQWVIWAVLVGGCLAVACAVITAGREATAWREDTAQREGTARHEDAARHEGTARHEDAARHEGTARHEDAARHESAARHEGTARHEDAARHESAARHEGGAVAARLLAVSAAALLSAPLALAGGARDIAVALAVLASTVTVPLAALRVVENRPATRLLRWADGWVVVTGAGCAAAAAWGGQGAVVAMGIASGTAMCAGIWVLFEVTSGDDRRRVLWPVLGAAVTALGGMLFFAAENSLPMGPVVTVVASGVLSLPLPLTITVALVAPLKADVRAVIRTAAVLIVMLALSAAVYEGVAAVWELAVGAPPGKGVPALLAAVIAAGYRPVRQRVEASMDEMLFGRSADPVETLTRLGTDLTAGAPPPLWLHTLRSTLGVPGIALRQDGATIATDGTMDDGHTTLTALRAGGEQVGELVVCLPPGHLRLPRAAAAVVELVAAPLAQALHAARLSEQLRVSRGRVVTVLEEERRRMRRDLHDGLGPTLTGIAYNTDAAVNLIATDPHGAVETLRGLRADVGDAITEIRRIVYGLRPGALDELGLVDAVRQRVAHLRCADGRALDVTITAPDRLPPLPAAVEVVAYRVAVESVTNIARHSDSATAALTLEFVDAGSLHVTVADTGRCAEPWTHGVGIESMHERVEQIGGRLTIRATLQGATVTADLPLAIPRDVTPRRDGPQEPVRRP</sequence>
<feature type="transmembrane region" description="Helical" evidence="5">
    <location>
        <begin position="286"/>
        <end position="306"/>
    </location>
</feature>
<organism evidence="7 8">
    <name type="scientific">Streptomyces coerulescens</name>
    <dbReference type="NCBI Taxonomy" id="29304"/>
    <lineage>
        <taxon>Bacteria</taxon>
        <taxon>Bacillati</taxon>
        <taxon>Actinomycetota</taxon>
        <taxon>Actinomycetes</taxon>
        <taxon>Kitasatosporales</taxon>
        <taxon>Streptomycetaceae</taxon>
        <taxon>Streptomyces</taxon>
    </lineage>
</organism>
<keyword evidence="2 7" id="KW-0418">Kinase</keyword>
<dbReference type="Gene3D" id="3.30.565.10">
    <property type="entry name" value="Histidine kinase-like ATPase, C-terminal domain"/>
    <property type="match status" value="1"/>
</dbReference>
<accession>A0ABW0CI51</accession>
<gene>
    <name evidence="7" type="ORF">ACFPQ9_13715</name>
</gene>
<feature type="transmembrane region" description="Helical" evidence="5">
    <location>
        <begin position="168"/>
        <end position="189"/>
    </location>
</feature>
<feature type="transmembrane region" description="Helical" evidence="5">
    <location>
        <begin position="318"/>
        <end position="339"/>
    </location>
</feature>
<keyword evidence="5" id="KW-0812">Transmembrane</keyword>
<feature type="region of interest" description="Disordered" evidence="4">
    <location>
        <begin position="703"/>
        <end position="722"/>
    </location>
</feature>
<dbReference type="GO" id="GO:0016301">
    <property type="term" value="F:kinase activity"/>
    <property type="evidence" value="ECO:0007669"/>
    <property type="project" value="UniProtKB-KW"/>
</dbReference>
<feature type="compositionally biased region" description="Basic and acidic residues" evidence="4">
    <location>
        <begin position="708"/>
        <end position="722"/>
    </location>
</feature>
<feature type="transmembrane region" description="Helical" evidence="5">
    <location>
        <begin position="201"/>
        <end position="218"/>
    </location>
</feature>
<evidence type="ECO:0000256" key="4">
    <source>
        <dbReference type="SAM" id="MobiDB-lite"/>
    </source>
</evidence>
<dbReference type="CDD" id="cd16917">
    <property type="entry name" value="HATPase_UhpB-NarQ-NarX-like"/>
    <property type="match status" value="1"/>
</dbReference>
<feature type="domain" description="Signal transduction histidine kinase subgroup 3 dimerisation and phosphoacceptor" evidence="6">
    <location>
        <begin position="507"/>
        <end position="574"/>
    </location>
</feature>
<feature type="transmembrane region" description="Helical" evidence="5">
    <location>
        <begin position="224"/>
        <end position="243"/>
    </location>
</feature>
<feature type="transmembrane region" description="Helical" evidence="5">
    <location>
        <begin position="142"/>
        <end position="162"/>
    </location>
</feature>
<keyword evidence="3" id="KW-0902">Two-component regulatory system</keyword>